<dbReference type="AlphaFoldDB" id="A0A7R9AA55"/>
<evidence type="ECO:0000313" key="2">
    <source>
        <dbReference type="EMBL" id="CAD7250204.1"/>
    </source>
</evidence>
<organism evidence="2">
    <name type="scientific">Darwinula stevensoni</name>
    <dbReference type="NCBI Taxonomy" id="69355"/>
    <lineage>
        <taxon>Eukaryota</taxon>
        <taxon>Metazoa</taxon>
        <taxon>Ecdysozoa</taxon>
        <taxon>Arthropoda</taxon>
        <taxon>Crustacea</taxon>
        <taxon>Oligostraca</taxon>
        <taxon>Ostracoda</taxon>
        <taxon>Podocopa</taxon>
        <taxon>Podocopida</taxon>
        <taxon>Darwinulocopina</taxon>
        <taxon>Darwinuloidea</taxon>
        <taxon>Darwinulidae</taxon>
        <taxon>Darwinula</taxon>
    </lineage>
</organism>
<dbReference type="InterPro" id="IPR036397">
    <property type="entry name" value="RNaseH_sf"/>
</dbReference>
<reference evidence="2" key="1">
    <citation type="submission" date="2020-11" db="EMBL/GenBank/DDBJ databases">
        <authorList>
            <person name="Tran Van P."/>
        </authorList>
    </citation>
    <scope>NUCLEOTIDE SEQUENCE</scope>
</reference>
<evidence type="ECO:0000256" key="1">
    <source>
        <dbReference type="SAM" id="MobiDB-lite"/>
    </source>
</evidence>
<dbReference type="Gene3D" id="3.30.420.10">
    <property type="entry name" value="Ribonuclease H-like superfamily/Ribonuclease H"/>
    <property type="match status" value="1"/>
</dbReference>
<sequence>MVGSISNVINNIGEKRLAAHLGYPDPVKKQPKSVRTKSMVKKVRDMKSAAAVEPLYRERAESFSPEFMIVVAVSYRGNLDLRKIDKKASSHFSKSTVDFLGRLEKETGIATIPPTHIPVKSPDCAPMDFCVFGVRKERLARRTVSTAVDLWKSCKEEWKKLPLSAIRRALQWKYRGQRDRNNEKQLGDETNRRVWYFDCIDISKVHNGWIEVRLEGLLPPCTSKTHSSVIILTMLESSEVELTLFQEGLRNSSRSNRYQQDLSILVVRTTTERSDQPVFGSYVTHGGGHVLEGITAYCLAKGSGGQEHCYLLAVGLLTQVHYTLTRLSKPQQSCSPLDFCQLRQGGNVVMVLTQLEGSGGYRISYQMSYCMMPGAGLRDRRFPSANHHPPLTHSVSGLHTPRPI</sequence>
<dbReference type="EMBL" id="CAJPEV010002715">
    <property type="protein sequence ID" value="CAG0897828.1"/>
    <property type="molecule type" value="Genomic_DNA"/>
</dbReference>
<dbReference type="GO" id="GO:0003676">
    <property type="term" value="F:nucleic acid binding"/>
    <property type="evidence" value="ECO:0007669"/>
    <property type="project" value="InterPro"/>
</dbReference>
<keyword evidence="3" id="KW-1185">Reference proteome</keyword>
<gene>
    <name evidence="2" type="ORF">DSTB1V02_LOCUS9986</name>
</gene>
<proteinExistence type="predicted"/>
<protein>
    <submittedName>
        <fullName evidence="2">Uncharacterized protein</fullName>
    </submittedName>
</protein>
<evidence type="ECO:0000313" key="3">
    <source>
        <dbReference type="Proteomes" id="UP000677054"/>
    </source>
</evidence>
<feature type="region of interest" description="Disordered" evidence="1">
    <location>
        <begin position="381"/>
        <end position="404"/>
    </location>
</feature>
<dbReference type="OrthoDB" id="424753at2759"/>
<dbReference type="EMBL" id="LR902232">
    <property type="protein sequence ID" value="CAD7250204.1"/>
    <property type="molecule type" value="Genomic_DNA"/>
</dbReference>
<dbReference type="Proteomes" id="UP000677054">
    <property type="component" value="Unassembled WGS sequence"/>
</dbReference>
<name>A0A7R9AA55_9CRUS</name>
<accession>A0A7R9AA55</accession>